<dbReference type="Pfam" id="PF10332">
    <property type="entry name" value="DUF2418"/>
    <property type="match status" value="1"/>
</dbReference>
<gene>
    <name evidence="7" type="ORF">BDY17DRAFT_292724</name>
</gene>
<evidence type="ECO:0000313" key="8">
    <source>
        <dbReference type="Proteomes" id="UP000799767"/>
    </source>
</evidence>
<reference evidence="7" key="1">
    <citation type="journal article" date="2020" name="Stud. Mycol.">
        <title>101 Dothideomycetes genomes: a test case for predicting lifestyles and emergence of pathogens.</title>
        <authorList>
            <person name="Haridas S."/>
            <person name="Albert R."/>
            <person name="Binder M."/>
            <person name="Bloem J."/>
            <person name="Labutti K."/>
            <person name="Salamov A."/>
            <person name="Andreopoulos B."/>
            <person name="Baker S."/>
            <person name="Barry K."/>
            <person name="Bills G."/>
            <person name="Bluhm B."/>
            <person name="Cannon C."/>
            <person name="Castanera R."/>
            <person name="Culley D."/>
            <person name="Daum C."/>
            <person name="Ezra D."/>
            <person name="Gonzalez J."/>
            <person name="Henrissat B."/>
            <person name="Kuo A."/>
            <person name="Liang C."/>
            <person name="Lipzen A."/>
            <person name="Lutzoni F."/>
            <person name="Magnuson J."/>
            <person name="Mondo S."/>
            <person name="Nolan M."/>
            <person name="Ohm R."/>
            <person name="Pangilinan J."/>
            <person name="Park H.-J."/>
            <person name="Ramirez L."/>
            <person name="Alfaro M."/>
            <person name="Sun H."/>
            <person name="Tritt A."/>
            <person name="Yoshinaga Y."/>
            <person name="Zwiers L.-H."/>
            <person name="Turgeon B."/>
            <person name="Goodwin S."/>
            <person name="Spatafora J."/>
            <person name="Crous P."/>
            <person name="Grigoriev I."/>
        </authorList>
    </citation>
    <scope>NUCLEOTIDE SEQUENCE</scope>
    <source>
        <strain evidence="7">CBS 113389</strain>
    </source>
</reference>
<proteinExistence type="predicted"/>
<dbReference type="PANTHER" id="PTHR28293">
    <property type="entry name" value="NUCLEAR RIM PROTEIN 1"/>
    <property type="match status" value="1"/>
</dbReference>
<accession>A0A6A6PZX8</accession>
<keyword evidence="4 6" id="KW-0472">Membrane</keyword>
<dbReference type="EMBL" id="MU001633">
    <property type="protein sequence ID" value="KAF2484993.1"/>
    <property type="molecule type" value="Genomic_DNA"/>
</dbReference>
<organism evidence="7 8">
    <name type="scientific">Neohortaea acidophila</name>
    <dbReference type="NCBI Taxonomy" id="245834"/>
    <lineage>
        <taxon>Eukaryota</taxon>
        <taxon>Fungi</taxon>
        <taxon>Dikarya</taxon>
        <taxon>Ascomycota</taxon>
        <taxon>Pezizomycotina</taxon>
        <taxon>Dothideomycetes</taxon>
        <taxon>Dothideomycetidae</taxon>
        <taxon>Mycosphaerellales</taxon>
        <taxon>Teratosphaeriaceae</taxon>
        <taxon>Neohortaea</taxon>
    </lineage>
</organism>
<dbReference type="AlphaFoldDB" id="A0A6A6PZX8"/>
<feature type="transmembrane region" description="Helical" evidence="6">
    <location>
        <begin position="85"/>
        <end position="106"/>
    </location>
</feature>
<evidence type="ECO:0008006" key="9">
    <source>
        <dbReference type="Google" id="ProtNLM"/>
    </source>
</evidence>
<evidence type="ECO:0000256" key="1">
    <source>
        <dbReference type="ARBA" id="ARBA00004127"/>
    </source>
</evidence>
<dbReference type="OrthoDB" id="3363151at2759"/>
<evidence type="ECO:0000256" key="2">
    <source>
        <dbReference type="ARBA" id="ARBA00022692"/>
    </source>
</evidence>
<dbReference type="InterPro" id="IPR018819">
    <property type="entry name" value="Nur1/Mug154"/>
</dbReference>
<evidence type="ECO:0000256" key="4">
    <source>
        <dbReference type="ARBA" id="ARBA00023136"/>
    </source>
</evidence>
<dbReference type="GeneID" id="54473881"/>
<comment type="subcellular location">
    <subcellularLocation>
        <location evidence="1">Endomembrane system</location>
        <topology evidence="1">Multi-pass membrane protein</topology>
    </subcellularLocation>
</comment>
<keyword evidence="8" id="KW-1185">Reference proteome</keyword>
<dbReference type="PANTHER" id="PTHR28293:SF1">
    <property type="entry name" value="NUCLEAR RIM PROTEIN 1"/>
    <property type="match status" value="1"/>
</dbReference>
<feature type="region of interest" description="Disordered" evidence="5">
    <location>
        <begin position="427"/>
        <end position="471"/>
    </location>
</feature>
<feature type="compositionally biased region" description="Low complexity" evidence="5">
    <location>
        <begin position="352"/>
        <end position="366"/>
    </location>
</feature>
<evidence type="ECO:0000256" key="5">
    <source>
        <dbReference type="SAM" id="MobiDB-lite"/>
    </source>
</evidence>
<dbReference type="RefSeq" id="XP_033591562.1">
    <property type="nucleotide sequence ID" value="XM_033732879.1"/>
</dbReference>
<keyword evidence="2 6" id="KW-0812">Transmembrane</keyword>
<dbReference type="GO" id="GO:0007096">
    <property type="term" value="P:regulation of exit from mitosis"/>
    <property type="evidence" value="ECO:0007669"/>
    <property type="project" value="TreeGrafter"/>
</dbReference>
<evidence type="ECO:0000256" key="6">
    <source>
        <dbReference type="SAM" id="Phobius"/>
    </source>
</evidence>
<feature type="transmembrane region" description="Helical" evidence="6">
    <location>
        <begin position="211"/>
        <end position="230"/>
    </location>
</feature>
<dbReference type="GO" id="GO:0043007">
    <property type="term" value="P:maintenance of rDNA"/>
    <property type="evidence" value="ECO:0007669"/>
    <property type="project" value="TreeGrafter"/>
</dbReference>
<sequence>MPARVRKAPLSERIQAHLDPYDLLLWLSELLNDDTFEEWLKGWATPIGVGMNIVFIIARAASKPGSSSGYDDVFGSSDLDGRGGWLSWLAAFLVHLLTLFCCWNALATFMRKRHYRLFEQPVDEPPATPSAQRVRVDSSPASSPLQYLKNVVSSATATTRAYPDPEREVWQLSVWDPKPFQLTLFTLFSPGHVLLYYALLPPTPQNPRPSVAVFTAVLFGALLSLQLAYLKSSFSQQAKDSTLVHGEVMHEYDTKFVRPSLNRPVRDVGIQTRESTLSPRGTRTREVDIYTPTTIINRGFRTNPNPNYASQYDPDDLASSRPTPSRRTSDISFTTPSLTTPANAYSQTNPGTTTSTYRSAATTPYSRQSTGGASTAADFSSPLKAHHSHRPAEPARHRSAGGDGGSMGVYSHAASPLRKAASANHLTGRLEGGGSSSSSHHRPGSPLKRVSTPGDVGGGGAFARRRDTGRM</sequence>
<evidence type="ECO:0000313" key="7">
    <source>
        <dbReference type="EMBL" id="KAF2484993.1"/>
    </source>
</evidence>
<feature type="compositionally biased region" description="Polar residues" evidence="5">
    <location>
        <begin position="295"/>
        <end position="310"/>
    </location>
</feature>
<dbReference type="GO" id="GO:0012505">
    <property type="term" value="C:endomembrane system"/>
    <property type="evidence" value="ECO:0007669"/>
    <property type="project" value="UniProtKB-SubCell"/>
</dbReference>
<dbReference type="Proteomes" id="UP000799767">
    <property type="component" value="Unassembled WGS sequence"/>
</dbReference>
<name>A0A6A6PZX8_9PEZI</name>
<feature type="region of interest" description="Disordered" evidence="5">
    <location>
        <begin position="295"/>
        <end position="411"/>
    </location>
</feature>
<keyword evidence="3 6" id="KW-1133">Transmembrane helix</keyword>
<feature type="transmembrane region" description="Helical" evidence="6">
    <location>
        <begin position="180"/>
        <end position="199"/>
    </location>
</feature>
<evidence type="ECO:0000256" key="3">
    <source>
        <dbReference type="ARBA" id="ARBA00022989"/>
    </source>
</evidence>
<protein>
    <recommendedName>
        <fullName evidence="9">Nuclear rim protein 1</fullName>
    </recommendedName>
</protein>
<feature type="compositionally biased region" description="Polar residues" evidence="5">
    <location>
        <begin position="330"/>
        <end position="351"/>
    </location>
</feature>